<proteinExistence type="predicted"/>
<evidence type="ECO:0000256" key="1">
    <source>
        <dbReference type="ARBA" id="ARBA00023125"/>
    </source>
</evidence>
<keyword evidence="1" id="KW-0238">DNA-binding</keyword>
<keyword evidence="3" id="KW-1185">Reference proteome</keyword>
<feature type="non-terminal residue" evidence="2">
    <location>
        <position position="267"/>
    </location>
</feature>
<dbReference type="EMBL" id="KL197753">
    <property type="protein sequence ID" value="KDQ50950.1"/>
    <property type="molecule type" value="Genomic_DNA"/>
</dbReference>
<accession>A0A067PAX6</accession>
<evidence type="ECO:0008006" key="4">
    <source>
        <dbReference type="Google" id="ProtNLM"/>
    </source>
</evidence>
<dbReference type="Gene3D" id="1.10.150.130">
    <property type="match status" value="1"/>
</dbReference>
<dbReference type="SUPFAM" id="SSF47823">
    <property type="entry name" value="lambda integrase-like, N-terminal domain"/>
    <property type="match status" value="1"/>
</dbReference>
<dbReference type="InterPro" id="IPR010998">
    <property type="entry name" value="Integrase_recombinase_N"/>
</dbReference>
<gene>
    <name evidence="2" type="ORF">JAAARDRAFT_89117</name>
</gene>
<dbReference type="InParanoid" id="A0A067PAX6"/>
<dbReference type="HOGENOM" id="CLU_003292_2_1_1"/>
<dbReference type="GO" id="GO:0003677">
    <property type="term" value="F:DNA binding"/>
    <property type="evidence" value="ECO:0007669"/>
    <property type="project" value="UniProtKB-KW"/>
</dbReference>
<evidence type="ECO:0000313" key="2">
    <source>
        <dbReference type="EMBL" id="KDQ50950.1"/>
    </source>
</evidence>
<dbReference type="AlphaFoldDB" id="A0A067PAX6"/>
<feature type="non-terminal residue" evidence="2">
    <location>
        <position position="1"/>
    </location>
</feature>
<protein>
    <recommendedName>
        <fullName evidence="4">DNA breaking-rejoining enzyme</fullName>
    </recommendedName>
</protein>
<sequence length="267" mass="29613">LRPHCLARDRLRLWLPIGARAAQNGLNITDADLDRILAVITVSWAQGTRETYGAGLLIFHVFCDIRGIAEELRCPASSVLMLTFVTSCAGAYSGKTLANYFYGVKAWHTLHGQPWVMNLTEMKAALDGAAILAPPSSKRPKRKPFTPEFILSLRSALDLSKSLDAAVYACLTTTFWCAARLGEFTLPTLKAFDPEIHVTRSNMRYGEDRHGLRVTVFALPFTKASKTGEDVYWARQEGLCDPQAALANHFIINNPPANLPLFSWQHP</sequence>
<evidence type="ECO:0000313" key="3">
    <source>
        <dbReference type="Proteomes" id="UP000027265"/>
    </source>
</evidence>
<dbReference type="Proteomes" id="UP000027265">
    <property type="component" value="Unassembled WGS sequence"/>
</dbReference>
<reference evidence="3" key="1">
    <citation type="journal article" date="2014" name="Proc. Natl. Acad. Sci. U.S.A.">
        <title>Extensive sampling of basidiomycete genomes demonstrates inadequacy of the white-rot/brown-rot paradigm for wood decay fungi.</title>
        <authorList>
            <person name="Riley R."/>
            <person name="Salamov A.A."/>
            <person name="Brown D.W."/>
            <person name="Nagy L.G."/>
            <person name="Floudas D."/>
            <person name="Held B.W."/>
            <person name="Levasseur A."/>
            <person name="Lombard V."/>
            <person name="Morin E."/>
            <person name="Otillar R."/>
            <person name="Lindquist E.A."/>
            <person name="Sun H."/>
            <person name="LaButti K.M."/>
            <person name="Schmutz J."/>
            <person name="Jabbour D."/>
            <person name="Luo H."/>
            <person name="Baker S.E."/>
            <person name="Pisabarro A.G."/>
            <person name="Walton J.D."/>
            <person name="Blanchette R.A."/>
            <person name="Henrissat B."/>
            <person name="Martin F."/>
            <person name="Cullen D."/>
            <person name="Hibbett D.S."/>
            <person name="Grigoriev I.V."/>
        </authorList>
    </citation>
    <scope>NUCLEOTIDE SEQUENCE [LARGE SCALE GENOMIC DNA]</scope>
    <source>
        <strain evidence="3">MUCL 33604</strain>
    </source>
</reference>
<dbReference type="OrthoDB" id="2678913at2759"/>
<name>A0A067PAX6_9AGAM</name>
<organism evidence="2 3">
    <name type="scientific">Jaapia argillacea MUCL 33604</name>
    <dbReference type="NCBI Taxonomy" id="933084"/>
    <lineage>
        <taxon>Eukaryota</taxon>
        <taxon>Fungi</taxon>
        <taxon>Dikarya</taxon>
        <taxon>Basidiomycota</taxon>
        <taxon>Agaricomycotina</taxon>
        <taxon>Agaricomycetes</taxon>
        <taxon>Agaricomycetidae</taxon>
        <taxon>Jaapiales</taxon>
        <taxon>Jaapiaceae</taxon>
        <taxon>Jaapia</taxon>
    </lineage>
</organism>